<dbReference type="RefSeq" id="YP_009448973.1">
    <property type="nucleotide sequence ID" value="NC_036594.1"/>
</dbReference>
<dbReference type="GeneID" id="35382591"/>
<dbReference type="EMBL" id="LT906555">
    <property type="protein sequence ID" value="SNW62671.1"/>
    <property type="molecule type" value="Genomic_DNA"/>
</dbReference>
<accession>A0A2I2L581</accession>
<proteinExistence type="predicted"/>
<name>A0A2I2L581_9VIRU</name>
<evidence type="ECO:0000313" key="2">
    <source>
        <dbReference type="Proteomes" id="UP000236316"/>
    </source>
</evidence>
<sequence>MEYKDYLSTLPLQSLINMLRIDINLPSRIFGLSREDNNIDKFVKNDKFKKYIVKRYINDFEYFPSDGYISSVNFIDYKLYNNEEIEKILLILYPDLDRIQFYRDLETNIKAIYGEADMNDFWYNILYRILKNTNNDKDRILKFCNELNIMDEVFFSAALKSNNEYFAQHHPLITRNKGYGSMLYNVQYINYWYYVRNDGDIIDGTWENPNVFTHLSIFCPSPKHVTHKYIDILRELAENYVHIYNFIRGYNDANNKQNIEIHEDVGNNYYYGYIIGSNKWDDTLLNNIKNIDSLYYLILKLTNNSKVLSILYKKDTNLFINVVKALSENRYISYLSIITMLVNPRTNTFMPLNQVNDIIYNNDVFSADFRNRVYDVVKLMKTLDYDNFHNYLQEHVPSPIPEVYNDF</sequence>
<keyword evidence="2" id="KW-1185">Reference proteome</keyword>
<evidence type="ECO:0000313" key="1">
    <source>
        <dbReference type="EMBL" id="SNW62671.1"/>
    </source>
</evidence>
<dbReference type="Proteomes" id="UP000236316">
    <property type="component" value="Segment"/>
</dbReference>
<dbReference type="KEGG" id="vg:35382591"/>
<protein>
    <submittedName>
        <fullName evidence="1">Uncharacterized protein</fullName>
    </submittedName>
</protein>
<organism evidence="1">
    <name type="scientific">Orpheovirus IHUMI-LCC2</name>
    <dbReference type="NCBI Taxonomy" id="2023057"/>
    <lineage>
        <taxon>Viruses</taxon>
        <taxon>Varidnaviria</taxon>
        <taxon>Bamfordvirae</taxon>
        <taxon>Nucleocytoviricota</taxon>
        <taxon>Megaviricetes</taxon>
        <taxon>Pimascovirales</taxon>
        <taxon>Ocovirineae</taxon>
        <taxon>Orpheoviridae</taxon>
        <taxon>Alphaorpheovirus</taxon>
        <taxon>Alphaorpheovirus massiliense</taxon>
    </lineage>
</organism>
<gene>
    <name evidence="1" type="ORF">ORPV_767</name>
</gene>
<reference evidence="1" key="1">
    <citation type="submission" date="2017-08" db="EMBL/GenBank/DDBJ databases">
        <authorList>
            <consortium name="Urmite Genomes"/>
        </authorList>
    </citation>
    <scope>NUCLEOTIDE SEQUENCE [LARGE SCALE GENOMIC DNA]</scope>
    <source>
        <strain evidence="1">IHUMI-LCC2</strain>
    </source>
</reference>